<evidence type="ECO:0000259" key="12">
    <source>
        <dbReference type="Pfam" id="PF07715"/>
    </source>
</evidence>
<dbReference type="AlphaFoldDB" id="A0A2V3PL90"/>
<evidence type="ECO:0000313" key="13">
    <source>
        <dbReference type="EMBL" id="PXV59954.1"/>
    </source>
</evidence>
<evidence type="ECO:0000256" key="5">
    <source>
        <dbReference type="ARBA" id="ARBA00023077"/>
    </source>
</evidence>
<dbReference type="InterPro" id="IPR008969">
    <property type="entry name" value="CarboxyPept-like_regulatory"/>
</dbReference>
<keyword evidence="10" id="KW-1133">Transmembrane helix</keyword>
<keyword evidence="14" id="KW-1185">Reference proteome</keyword>
<keyword evidence="7 8" id="KW-0998">Cell outer membrane</keyword>
<dbReference type="InterPro" id="IPR037066">
    <property type="entry name" value="Plug_dom_sf"/>
</dbReference>
<evidence type="ECO:0000256" key="3">
    <source>
        <dbReference type="ARBA" id="ARBA00022452"/>
    </source>
</evidence>
<evidence type="ECO:0000256" key="6">
    <source>
        <dbReference type="ARBA" id="ARBA00023136"/>
    </source>
</evidence>
<evidence type="ECO:0000256" key="9">
    <source>
        <dbReference type="RuleBase" id="RU003357"/>
    </source>
</evidence>
<evidence type="ECO:0000256" key="1">
    <source>
        <dbReference type="ARBA" id="ARBA00004571"/>
    </source>
</evidence>
<dbReference type="Gene3D" id="2.60.40.1120">
    <property type="entry name" value="Carboxypeptidase-like, regulatory domain"/>
    <property type="match status" value="1"/>
</dbReference>
<dbReference type="Proteomes" id="UP000247973">
    <property type="component" value="Unassembled WGS sequence"/>
</dbReference>
<organism evidence="13 14">
    <name type="scientific">Dysgonomonas alginatilytica</name>
    <dbReference type="NCBI Taxonomy" id="1605892"/>
    <lineage>
        <taxon>Bacteria</taxon>
        <taxon>Pseudomonadati</taxon>
        <taxon>Bacteroidota</taxon>
        <taxon>Bacteroidia</taxon>
        <taxon>Bacteroidales</taxon>
        <taxon>Dysgonomonadaceae</taxon>
        <taxon>Dysgonomonas</taxon>
    </lineage>
</organism>
<comment type="similarity">
    <text evidence="8 9">Belongs to the TonB-dependent receptor family.</text>
</comment>
<protein>
    <submittedName>
        <fullName evidence="13">TonB-linked SusC/RagA family outer membrane protein</fullName>
    </submittedName>
</protein>
<keyword evidence="5 9" id="KW-0798">TonB box</keyword>
<reference evidence="13 14" key="1">
    <citation type="submission" date="2018-03" db="EMBL/GenBank/DDBJ databases">
        <title>Genomic Encyclopedia of Archaeal and Bacterial Type Strains, Phase II (KMG-II): from individual species to whole genera.</title>
        <authorList>
            <person name="Goeker M."/>
        </authorList>
    </citation>
    <scope>NUCLEOTIDE SEQUENCE [LARGE SCALE GENOMIC DNA]</scope>
    <source>
        <strain evidence="13 14">DSM 100214</strain>
    </source>
</reference>
<dbReference type="NCBIfam" id="TIGR04056">
    <property type="entry name" value="OMP_RagA_SusC"/>
    <property type="match status" value="1"/>
</dbReference>
<evidence type="ECO:0000256" key="2">
    <source>
        <dbReference type="ARBA" id="ARBA00022448"/>
    </source>
</evidence>
<dbReference type="RefSeq" id="WP_245904125.1">
    <property type="nucleotide sequence ID" value="NZ_QICL01000034.1"/>
</dbReference>
<dbReference type="InterPro" id="IPR039426">
    <property type="entry name" value="TonB-dep_rcpt-like"/>
</dbReference>
<dbReference type="InterPro" id="IPR023996">
    <property type="entry name" value="TonB-dep_OMP_SusC/RagA"/>
</dbReference>
<dbReference type="EMBL" id="QICL01000034">
    <property type="protein sequence ID" value="PXV59954.1"/>
    <property type="molecule type" value="Genomic_DNA"/>
</dbReference>
<dbReference type="InterPro" id="IPR000531">
    <property type="entry name" value="Beta-barrel_TonB"/>
</dbReference>
<evidence type="ECO:0000256" key="10">
    <source>
        <dbReference type="SAM" id="Phobius"/>
    </source>
</evidence>
<comment type="subcellular location">
    <subcellularLocation>
        <location evidence="1 8">Cell outer membrane</location>
        <topology evidence="1 8">Multi-pass membrane protein</topology>
    </subcellularLocation>
</comment>
<dbReference type="Pfam" id="PF13715">
    <property type="entry name" value="CarbopepD_reg_2"/>
    <property type="match status" value="1"/>
</dbReference>
<keyword evidence="3 8" id="KW-1134">Transmembrane beta strand</keyword>
<dbReference type="Pfam" id="PF07715">
    <property type="entry name" value="Plug"/>
    <property type="match status" value="1"/>
</dbReference>
<evidence type="ECO:0000313" key="14">
    <source>
        <dbReference type="Proteomes" id="UP000247973"/>
    </source>
</evidence>
<keyword evidence="2 8" id="KW-0813">Transport</keyword>
<feature type="domain" description="TonB-dependent receptor plug" evidence="12">
    <location>
        <begin position="143"/>
        <end position="250"/>
    </location>
</feature>
<dbReference type="Pfam" id="PF00593">
    <property type="entry name" value="TonB_dep_Rec_b-barrel"/>
    <property type="match status" value="1"/>
</dbReference>
<dbReference type="PROSITE" id="PS52016">
    <property type="entry name" value="TONB_DEPENDENT_REC_3"/>
    <property type="match status" value="1"/>
</dbReference>
<sequence length="1008" mass="111807">MKKQNLSKKRLSLKWVLGNVVFILFAFPLSGNALVSEDQYDTSARNTESSQQVPMITGVVKDSKGETMPGVSVLIKGTTKGTLTDADGKFSLEASDNSILVFRFLGSITQEIPAGNRKSMEVVLLDDSQNLDEIVVVGYGTMKKRDLTGSVKSIDNQTIKATGEPSTLGAMRGQMAGVNVTQGDGKLGTDFKIIIRGVNSIQKSSNPLVIVDGVIGGDLNALNPSDIEKIDVLKDVSAAAIYGSRGANGVIIVTTKSGKVGRNIITYDGTVGFTTPTNLPRMFNGEEFVAYAKEAIAGGSWHNPLVGFEKDNAEKGNFTDWRDYTLQNGMQTMHTLSGTGGTEKENHVFSIGYVNQTGSVEGERLRRYNAKVGVEVKEGNVTVGLSAYGRFADIDRGSSEAVRSAFRLRPTASPYDENGNEQFFVQAYRPERFTNPLFDARNENTNYRQLNLFTNFFLDYKILDGLNARTAFAPNVYSDRFGYSADTYTKTGAGTKLPKANLTNNNGYSFTWDNTVNYTKLFKKVHNINAMVGTSMYKSGHESAFIAVKDLPYNSKWHNIGSAGAVESRSSSENKQSLLSFMARVNYTYNDKYLFTFTGRADGSSKLAEGNKWGFFPSAAVAWRISEEGFLKEYRNIDDLKIRISYGESGNNVVDPYSTILGVSNTQYDFGGTNANGQYLNRIANDKLGWERSKEINLGIDYSFFSSRISGTIDFYSKDNIDLILAQKIPQTNGFTDVSAVNIGQTRNTGLEISLNTVNIQTKDFTWSTVFNFATNKNQVLEIFGNHKDYPDQNLFIGKPVQVHYDYDWNGIWQLGEEKEAAKYSRLPGAVKEVDQNGDGLMTPEYDKIIRGTPFPDWTGSVGSTFIYKDLDLAIFAYTRQGEMKRSSFHAELSNEYLGEINQLKVNYWTPENPSNEFYRPGTNAGNKELLLYRDCSFVRISNITLGYNVPLKWIKNVHMSKLRVYASAINPFLFTNYTGLDPEFDNTSTYNGSVSVSTYMLGVNVAF</sequence>
<gene>
    <name evidence="13" type="ORF">CLV62_1349</name>
</gene>
<feature type="transmembrane region" description="Helical" evidence="10">
    <location>
        <begin position="12"/>
        <end position="35"/>
    </location>
</feature>
<dbReference type="InterPro" id="IPR012910">
    <property type="entry name" value="Plug_dom"/>
</dbReference>
<accession>A0A2V3PL90</accession>
<dbReference type="SUPFAM" id="SSF56935">
    <property type="entry name" value="Porins"/>
    <property type="match status" value="1"/>
</dbReference>
<evidence type="ECO:0000256" key="4">
    <source>
        <dbReference type="ARBA" id="ARBA00022692"/>
    </source>
</evidence>
<name>A0A2V3PL90_9BACT</name>
<dbReference type="GO" id="GO:0009279">
    <property type="term" value="C:cell outer membrane"/>
    <property type="evidence" value="ECO:0007669"/>
    <property type="project" value="UniProtKB-SubCell"/>
</dbReference>
<dbReference type="InterPro" id="IPR036942">
    <property type="entry name" value="Beta-barrel_TonB_sf"/>
</dbReference>
<keyword evidence="6 8" id="KW-0472">Membrane</keyword>
<comment type="caution">
    <text evidence="13">The sequence shown here is derived from an EMBL/GenBank/DDBJ whole genome shotgun (WGS) entry which is preliminary data.</text>
</comment>
<feature type="domain" description="TonB-dependent receptor-like beta-barrel" evidence="11">
    <location>
        <begin position="410"/>
        <end position="967"/>
    </location>
</feature>
<evidence type="ECO:0000256" key="8">
    <source>
        <dbReference type="PROSITE-ProRule" id="PRU01360"/>
    </source>
</evidence>
<evidence type="ECO:0000259" key="11">
    <source>
        <dbReference type="Pfam" id="PF00593"/>
    </source>
</evidence>
<dbReference type="Gene3D" id="2.170.130.10">
    <property type="entry name" value="TonB-dependent receptor, plug domain"/>
    <property type="match status" value="1"/>
</dbReference>
<dbReference type="NCBIfam" id="TIGR04057">
    <property type="entry name" value="SusC_RagA_signa"/>
    <property type="match status" value="1"/>
</dbReference>
<dbReference type="Gene3D" id="2.40.170.20">
    <property type="entry name" value="TonB-dependent receptor, beta-barrel domain"/>
    <property type="match status" value="1"/>
</dbReference>
<dbReference type="SUPFAM" id="SSF49464">
    <property type="entry name" value="Carboxypeptidase regulatory domain-like"/>
    <property type="match status" value="1"/>
</dbReference>
<evidence type="ECO:0000256" key="7">
    <source>
        <dbReference type="ARBA" id="ARBA00023237"/>
    </source>
</evidence>
<keyword evidence="4 8" id="KW-0812">Transmembrane</keyword>
<dbReference type="InterPro" id="IPR023997">
    <property type="entry name" value="TonB-dep_OMP_SusC/RagA_CS"/>
</dbReference>
<proteinExistence type="inferred from homology"/>